<evidence type="ECO:0000259" key="13">
    <source>
        <dbReference type="PROSITE" id="PS50213"/>
    </source>
</evidence>
<organism evidence="14 15">
    <name type="scientific">Clitoria ternatea</name>
    <name type="common">Butterfly pea</name>
    <dbReference type="NCBI Taxonomy" id="43366"/>
    <lineage>
        <taxon>Eukaryota</taxon>
        <taxon>Viridiplantae</taxon>
        <taxon>Streptophyta</taxon>
        <taxon>Embryophyta</taxon>
        <taxon>Tracheophyta</taxon>
        <taxon>Spermatophyta</taxon>
        <taxon>Magnoliopsida</taxon>
        <taxon>eudicotyledons</taxon>
        <taxon>Gunneridae</taxon>
        <taxon>Pentapetalae</taxon>
        <taxon>rosids</taxon>
        <taxon>fabids</taxon>
        <taxon>Fabales</taxon>
        <taxon>Fabaceae</taxon>
        <taxon>Papilionoideae</taxon>
        <taxon>50 kb inversion clade</taxon>
        <taxon>NPAAA clade</taxon>
        <taxon>indigoferoid/millettioid clade</taxon>
        <taxon>Phaseoleae</taxon>
        <taxon>Clitoria</taxon>
    </lineage>
</organism>
<evidence type="ECO:0000256" key="10">
    <source>
        <dbReference type="ARBA" id="ARBA00024686"/>
    </source>
</evidence>
<dbReference type="AlphaFoldDB" id="A0AAN9J952"/>
<evidence type="ECO:0000256" key="9">
    <source>
        <dbReference type="ARBA" id="ARBA00023288"/>
    </source>
</evidence>
<dbReference type="FunFam" id="2.30.180.10:FF:000015">
    <property type="entry name" value="Fasciclin-like arabinogalactan protein 3"/>
    <property type="match status" value="1"/>
</dbReference>
<feature type="compositionally biased region" description="Low complexity" evidence="11">
    <location>
        <begin position="241"/>
        <end position="257"/>
    </location>
</feature>
<evidence type="ECO:0000256" key="1">
    <source>
        <dbReference type="ARBA" id="ARBA00004609"/>
    </source>
</evidence>
<feature type="compositionally biased region" description="Low complexity" evidence="11">
    <location>
        <begin position="195"/>
        <end position="225"/>
    </location>
</feature>
<keyword evidence="8" id="KW-0325">Glycoprotein</keyword>
<dbReference type="SUPFAM" id="SSF82153">
    <property type="entry name" value="FAS1 domain"/>
    <property type="match status" value="1"/>
</dbReference>
<evidence type="ECO:0000256" key="4">
    <source>
        <dbReference type="ARBA" id="ARBA00022622"/>
    </source>
</evidence>
<comment type="caution">
    <text evidence="14">The sequence shown here is derived from an EMBL/GenBank/DDBJ whole genome shotgun (WGS) entry which is preliminary data.</text>
</comment>
<dbReference type="GO" id="GO:0098552">
    <property type="term" value="C:side of membrane"/>
    <property type="evidence" value="ECO:0007669"/>
    <property type="project" value="UniProtKB-KW"/>
</dbReference>
<feature type="signal peptide" evidence="12">
    <location>
        <begin position="1"/>
        <end position="23"/>
    </location>
</feature>
<evidence type="ECO:0000256" key="6">
    <source>
        <dbReference type="ARBA" id="ARBA00022974"/>
    </source>
</evidence>
<keyword evidence="9" id="KW-0449">Lipoprotein</keyword>
<dbReference type="GO" id="GO:0005886">
    <property type="term" value="C:plasma membrane"/>
    <property type="evidence" value="ECO:0007669"/>
    <property type="project" value="UniProtKB-SubCell"/>
</dbReference>
<keyword evidence="5 12" id="KW-0732">Signal</keyword>
<dbReference type="Gene3D" id="2.30.180.10">
    <property type="entry name" value="FAS1 domain"/>
    <property type="match status" value="1"/>
</dbReference>
<protein>
    <recommendedName>
        <fullName evidence="13">FAS1 domain-containing protein</fullName>
    </recommendedName>
</protein>
<keyword evidence="7" id="KW-0472">Membrane</keyword>
<keyword evidence="15" id="KW-1185">Reference proteome</keyword>
<feature type="domain" description="FAS1" evidence="13">
    <location>
        <begin position="23"/>
        <end position="169"/>
    </location>
</feature>
<dbReference type="PROSITE" id="PS50213">
    <property type="entry name" value="FAS1"/>
    <property type="match status" value="1"/>
</dbReference>
<evidence type="ECO:0000256" key="7">
    <source>
        <dbReference type="ARBA" id="ARBA00023136"/>
    </source>
</evidence>
<evidence type="ECO:0000313" key="14">
    <source>
        <dbReference type="EMBL" id="KAK7293548.1"/>
    </source>
</evidence>
<evidence type="ECO:0000256" key="2">
    <source>
        <dbReference type="ARBA" id="ARBA00007843"/>
    </source>
</evidence>
<gene>
    <name evidence="14" type="ORF">RJT34_16416</name>
</gene>
<feature type="chain" id="PRO_5042905843" description="FAS1 domain-containing protein" evidence="12">
    <location>
        <begin position="24"/>
        <end position="295"/>
    </location>
</feature>
<name>A0AAN9J952_CLITE</name>
<evidence type="ECO:0000313" key="15">
    <source>
        <dbReference type="Proteomes" id="UP001359559"/>
    </source>
</evidence>
<keyword evidence="3" id="KW-1003">Cell membrane</keyword>
<dbReference type="EMBL" id="JAYKXN010000004">
    <property type="protein sequence ID" value="KAK7293548.1"/>
    <property type="molecule type" value="Genomic_DNA"/>
</dbReference>
<feature type="region of interest" description="Disordered" evidence="11">
    <location>
        <begin position="177"/>
        <end position="272"/>
    </location>
</feature>
<reference evidence="14 15" key="1">
    <citation type="submission" date="2024-01" db="EMBL/GenBank/DDBJ databases">
        <title>The genomes of 5 underutilized Papilionoideae crops provide insights into root nodulation and disease resistance.</title>
        <authorList>
            <person name="Yuan L."/>
        </authorList>
    </citation>
    <scope>NUCLEOTIDE SEQUENCE [LARGE SCALE GENOMIC DNA]</scope>
    <source>
        <strain evidence="14">LY-2023</strain>
        <tissue evidence="14">Leaf</tissue>
    </source>
</reference>
<keyword evidence="6" id="KW-0654">Proteoglycan</keyword>
<comment type="similarity">
    <text evidence="2">Belongs to the fasciclin-like AGP family.</text>
</comment>
<proteinExistence type="inferred from homology"/>
<dbReference type="InterPro" id="IPR036378">
    <property type="entry name" value="FAS1_dom_sf"/>
</dbReference>
<evidence type="ECO:0000256" key="5">
    <source>
        <dbReference type="ARBA" id="ARBA00022729"/>
    </source>
</evidence>
<dbReference type="PANTHER" id="PTHR32382:SF6">
    <property type="entry name" value="FASCICLIN-LIKE ARABINOGALACTAN PROTEIN 14"/>
    <property type="match status" value="1"/>
</dbReference>
<evidence type="ECO:0000256" key="12">
    <source>
        <dbReference type="SAM" id="SignalP"/>
    </source>
</evidence>
<comment type="function">
    <text evidence="10">May be a cell surface adhesion protein.</text>
</comment>
<comment type="subcellular location">
    <subcellularLocation>
        <location evidence="1">Cell membrane</location>
        <topology evidence="1">Lipid-anchor</topology>
        <topology evidence="1">GPI-anchor</topology>
    </subcellularLocation>
</comment>
<keyword evidence="4" id="KW-0336">GPI-anchor</keyword>
<dbReference type="Proteomes" id="UP001359559">
    <property type="component" value="Unassembled WGS sequence"/>
</dbReference>
<dbReference type="InterPro" id="IPR033254">
    <property type="entry name" value="Plant_FLA"/>
</dbReference>
<dbReference type="InterPro" id="IPR000782">
    <property type="entry name" value="FAS1_domain"/>
</dbReference>
<evidence type="ECO:0000256" key="8">
    <source>
        <dbReference type="ARBA" id="ARBA00023180"/>
    </source>
</evidence>
<accession>A0AAN9J952</accession>
<evidence type="ECO:0000256" key="3">
    <source>
        <dbReference type="ARBA" id="ARBA00022475"/>
    </source>
</evidence>
<sequence>MGSKSSSFLCLTILLAFSSAIYAFDVTELLGQYPDLSTFNKYITENKLADEINSRNTITVLTVANGAIASIAGKSPQVIKAIISTHVILDYFDEKKLSEAQGNGQQLTTLYQASGNAVNNQGFLKIALIGEDKIAFGSAVDGAPTDAELVRTVSTEPYNISILQVNKPIIAPGIGSQTPSAEAPVPAQSAKAPVPTQAAKASSPAQAAKAPSPSSSTGAKAPTPSGDGSDAESPTLAPADGPIGVEGPVVAEGPVGDYEGDDEGDAADTFASSSSTTKIGLVEAVMAFASLLIVI</sequence>
<dbReference type="PANTHER" id="PTHR32382">
    <property type="entry name" value="FASCICLIN-LIKE ARABINOGALACTAN PROTEIN"/>
    <property type="match status" value="1"/>
</dbReference>
<evidence type="ECO:0000256" key="11">
    <source>
        <dbReference type="SAM" id="MobiDB-lite"/>
    </source>
</evidence>